<evidence type="ECO:0000313" key="1">
    <source>
        <dbReference type="EMBL" id="WAC01886.1"/>
    </source>
</evidence>
<gene>
    <name evidence="1" type="ORF">N7U66_18815</name>
</gene>
<evidence type="ECO:0000313" key="2">
    <source>
        <dbReference type="Proteomes" id="UP001164705"/>
    </source>
</evidence>
<dbReference type="RefSeq" id="WP_267676484.1">
    <property type="nucleotide sequence ID" value="NZ_CP113088.1"/>
</dbReference>
<dbReference type="KEGG" id="lnu:N7U66_18815"/>
<dbReference type="CDD" id="cd20745">
    <property type="entry name" value="FIX_RhsA_AHH_HNH-like"/>
    <property type="match status" value="1"/>
</dbReference>
<protein>
    <submittedName>
        <fullName evidence="1">AHH domain-containing protein</fullName>
    </submittedName>
</protein>
<dbReference type="Pfam" id="PF14412">
    <property type="entry name" value="AHH"/>
    <property type="match status" value="1"/>
</dbReference>
<dbReference type="InterPro" id="IPR032871">
    <property type="entry name" value="AHH_dom_containing"/>
</dbReference>
<accession>A0A9E8MV09</accession>
<sequence>MKCIALRAANPDWSDIKIYWEASKDFVHITLDVLGLVPVFGEPADIINGVIYTFEGDALNASLSYAGAIPFVGWLSTGAKISIKVINQTTGGLIALVWKVSDSGLVTFGNRNILKHVIGSAGTGLHAHHIVPWAKFDHEIVQKAANSTNAFNMNSALNGIPIPPSQHLTGHNIYSSKIDEILESLDDTFPRYDSK</sequence>
<organism evidence="1 2">
    <name type="scientific">Lacinutrix neustonica</name>
    <dbReference type="NCBI Taxonomy" id="2980107"/>
    <lineage>
        <taxon>Bacteria</taxon>
        <taxon>Pseudomonadati</taxon>
        <taxon>Bacteroidota</taxon>
        <taxon>Flavobacteriia</taxon>
        <taxon>Flavobacteriales</taxon>
        <taxon>Flavobacteriaceae</taxon>
        <taxon>Lacinutrix</taxon>
    </lineage>
</organism>
<dbReference type="EMBL" id="CP113088">
    <property type="protein sequence ID" value="WAC01886.1"/>
    <property type="molecule type" value="Genomic_DNA"/>
</dbReference>
<keyword evidence="2" id="KW-1185">Reference proteome</keyword>
<reference evidence="1" key="1">
    <citation type="submission" date="2022-11" db="EMBL/GenBank/DDBJ databases">
        <title>Lacinutrix neustonica HL-RS19T sp. nov., isolated from the surface microlayer sample of brackish Lake Shihwa.</title>
        <authorList>
            <person name="Choi J.Y."/>
            <person name="Hwang C.Y."/>
        </authorList>
    </citation>
    <scope>NUCLEOTIDE SEQUENCE</scope>
    <source>
        <strain evidence="1">HL-RS19</strain>
    </source>
</reference>
<dbReference type="Proteomes" id="UP001164705">
    <property type="component" value="Chromosome"/>
</dbReference>
<proteinExistence type="predicted"/>
<dbReference type="AlphaFoldDB" id="A0A9E8MV09"/>
<name>A0A9E8MV09_9FLAO</name>